<reference evidence="3 4" key="1">
    <citation type="submission" date="2015-09" db="EMBL/GenBank/DDBJ databases">
        <title>Host preference determinants of Valsa canker pathogens revealed by comparative genomics.</title>
        <authorList>
            <person name="Yin Z."/>
            <person name="Huang L."/>
        </authorList>
    </citation>
    <scope>NUCLEOTIDE SEQUENCE [LARGE SCALE GENOMIC DNA]</scope>
    <source>
        <strain evidence="3 4">YSFL</strain>
    </source>
</reference>
<comment type="caution">
    <text evidence="3">The sequence shown here is derived from an EMBL/GenBank/DDBJ whole genome shotgun (WGS) entry which is preliminary data.</text>
</comment>
<feature type="compositionally biased region" description="Polar residues" evidence="1">
    <location>
        <begin position="18"/>
        <end position="30"/>
    </location>
</feature>
<keyword evidence="4" id="KW-1185">Reference proteome</keyword>
<protein>
    <recommendedName>
        <fullName evidence="2">HAUS augmin-like complex subunit 6 N-terminal domain-containing protein</fullName>
    </recommendedName>
</protein>
<dbReference type="Pfam" id="PF14661">
    <property type="entry name" value="HAUS6_N"/>
    <property type="match status" value="1"/>
</dbReference>
<feature type="region of interest" description="Disordered" evidence="1">
    <location>
        <begin position="428"/>
        <end position="461"/>
    </location>
</feature>
<feature type="region of interest" description="Disordered" evidence="1">
    <location>
        <begin position="376"/>
        <end position="396"/>
    </location>
</feature>
<dbReference type="EMBL" id="LJZO01000005">
    <property type="protein sequence ID" value="ROW02147.1"/>
    <property type="molecule type" value="Genomic_DNA"/>
</dbReference>
<feature type="compositionally biased region" description="Basic and acidic residues" evidence="1">
    <location>
        <begin position="580"/>
        <end position="594"/>
    </location>
</feature>
<feature type="region of interest" description="Disordered" evidence="1">
    <location>
        <begin position="474"/>
        <end position="559"/>
    </location>
</feature>
<proteinExistence type="predicted"/>
<evidence type="ECO:0000256" key="1">
    <source>
        <dbReference type="SAM" id="MobiDB-lite"/>
    </source>
</evidence>
<feature type="compositionally biased region" description="Polar residues" evidence="1">
    <location>
        <begin position="474"/>
        <end position="486"/>
    </location>
</feature>
<evidence type="ECO:0000313" key="4">
    <source>
        <dbReference type="Proteomes" id="UP000284375"/>
    </source>
</evidence>
<dbReference type="OrthoDB" id="5575722at2759"/>
<gene>
    <name evidence="3" type="ORF">VSDG_02376</name>
</gene>
<feature type="region of interest" description="Disordered" evidence="1">
    <location>
        <begin position="574"/>
        <end position="602"/>
    </location>
</feature>
<accession>A0A423WFH5</accession>
<name>A0A423WFH5_CYTCH</name>
<feature type="domain" description="HAUS augmin-like complex subunit 6 N-terminal" evidence="2">
    <location>
        <begin position="53"/>
        <end position="272"/>
    </location>
</feature>
<dbReference type="Proteomes" id="UP000284375">
    <property type="component" value="Unassembled WGS sequence"/>
</dbReference>
<sequence length="835" mass="92842">MAATQTTSFSRTRPTRLNAASSSKPITSSAAEAQALPSKHSISSSTASNVSLFLTNLRLLDLDLLPDWPDINLLTFTNKDLAQGQKKRIQCVEWALYQLFCLWDPEEARNSLNLRASLLRCLEHVKKNGVLGRDTILRKTMLDECKGERLEEVLAVFSSAVLKKLVAEEQLNSNGYPIAAQTLALENRGYSGERVELATLLLAHKVSLKGKLSQRKAANAQYTDFAELLGLKERRIARRHEQVKTEAGQSKIPRLSEDAKLDIRRMVRNNWSGNERWMEALLYGDAKSARDGLLTASFDRVWRRVQSNRLGEFEDKSGGLLEQLDGRVRTQQERLGKWQTFREEMFGNDVSEAQNRGNESLGRQKGFDLGFGAHESLLPGRSSPRKLAGEKIPGLDGEYGKLLDDLDAELKGSNGAMSARICGQIRKHQQPLEQRTQGSSGEKAADEPNSELKPMPPSPTQLQADQILASMNAASPSPVKQTQPRHTLSLAERTRLSMTRTLSTEEEELALGTPMPLRRRNTAPRSSTKRSVPSTPTAIPEDVALAENEKEGKATAEQEDDLVARTRKSMANFEATQQRIRLERQRSQKREARKQSLTNRSGEIARQSYFSGAVDDETGGEGNSTMMLEELLAKEAEGVDYESVFKSRPKIKASPPGTPIYQPCLANSLTLVQVALNPSLNLALHLSLLSLFLFRPGRSWNRCLIRSCEILFLLTSEFKSCRPLARSTLPPLPQCTVRPMLGRSRSLTSMIDSFLCWWAAAKSSAAGRGALLRSAKMPRSSMLVFLEGGPLERRARSGWAQGLPRLLLLVPGADADDEAEEDFCERKEEYMLEVA</sequence>
<dbReference type="InterPro" id="IPR028163">
    <property type="entry name" value="HAUS_6_N"/>
</dbReference>
<evidence type="ECO:0000259" key="2">
    <source>
        <dbReference type="Pfam" id="PF14661"/>
    </source>
</evidence>
<feature type="compositionally biased region" description="Polar residues" evidence="1">
    <location>
        <begin position="431"/>
        <end position="440"/>
    </location>
</feature>
<organism evidence="3 4">
    <name type="scientific">Cytospora chrysosperma</name>
    <name type="common">Cytospora canker fungus</name>
    <name type="synonym">Sphaeria chrysosperma</name>
    <dbReference type="NCBI Taxonomy" id="252740"/>
    <lineage>
        <taxon>Eukaryota</taxon>
        <taxon>Fungi</taxon>
        <taxon>Dikarya</taxon>
        <taxon>Ascomycota</taxon>
        <taxon>Pezizomycotina</taxon>
        <taxon>Sordariomycetes</taxon>
        <taxon>Sordariomycetidae</taxon>
        <taxon>Diaporthales</taxon>
        <taxon>Cytosporaceae</taxon>
        <taxon>Cytospora</taxon>
    </lineage>
</organism>
<dbReference type="AlphaFoldDB" id="A0A423WFH5"/>
<feature type="compositionally biased region" description="Basic and acidic residues" evidence="1">
    <location>
        <begin position="547"/>
        <end position="556"/>
    </location>
</feature>
<feature type="compositionally biased region" description="Polar residues" evidence="1">
    <location>
        <begin position="523"/>
        <end position="537"/>
    </location>
</feature>
<feature type="compositionally biased region" description="Polar residues" evidence="1">
    <location>
        <begin position="1"/>
        <end position="12"/>
    </location>
</feature>
<dbReference type="STRING" id="252740.A0A423WFH5"/>
<feature type="region of interest" description="Disordered" evidence="1">
    <location>
        <begin position="1"/>
        <end position="30"/>
    </location>
</feature>
<evidence type="ECO:0000313" key="3">
    <source>
        <dbReference type="EMBL" id="ROW02147.1"/>
    </source>
</evidence>